<proteinExistence type="predicted"/>
<dbReference type="AlphaFoldDB" id="A0A2Z6MH04"/>
<feature type="region of interest" description="Disordered" evidence="1">
    <location>
        <begin position="1"/>
        <end position="30"/>
    </location>
</feature>
<feature type="compositionally biased region" description="Pro residues" evidence="1">
    <location>
        <begin position="1"/>
        <end position="10"/>
    </location>
</feature>
<evidence type="ECO:0000256" key="1">
    <source>
        <dbReference type="SAM" id="MobiDB-lite"/>
    </source>
</evidence>
<reference evidence="3" key="1">
    <citation type="journal article" date="2017" name="Front. Plant Sci.">
        <title>Climate Clever Clovers: New Paradigm to Reduce the Environmental Footprint of Ruminants by Breeding Low Methanogenic Forages Utilizing Haplotype Variation.</title>
        <authorList>
            <person name="Kaur P."/>
            <person name="Appels R."/>
            <person name="Bayer P.E."/>
            <person name="Keeble-Gagnere G."/>
            <person name="Wang J."/>
            <person name="Hirakawa H."/>
            <person name="Shirasawa K."/>
            <person name="Vercoe P."/>
            <person name="Stefanova K."/>
            <person name="Durmic Z."/>
            <person name="Nichols P."/>
            <person name="Revell C."/>
            <person name="Isobe S.N."/>
            <person name="Edwards D."/>
            <person name="Erskine W."/>
        </authorList>
    </citation>
    <scope>NUCLEOTIDE SEQUENCE [LARGE SCALE GENOMIC DNA]</scope>
    <source>
        <strain evidence="3">cv. Daliak</strain>
    </source>
</reference>
<sequence>MTSTPTPPPNYSTVSAPRHRNRWTSNTKTAPLAVVGSSKSAGVGSGSSRAAVCRNASGRNSNGSGRAVCSSTLGSLYDGRQSRLAPEFSGRRTTRFSAKMHSGMPRVTPNKHAHSDVADETLHCLFKAGDGCLENLGKTSPKNVISQTLICDQRPRELEHVSSTHQEQQVTLVSPLQLFYHLEG</sequence>
<dbReference type="Proteomes" id="UP000242715">
    <property type="component" value="Unassembled WGS sequence"/>
</dbReference>
<evidence type="ECO:0000313" key="3">
    <source>
        <dbReference type="Proteomes" id="UP000242715"/>
    </source>
</evidence>
<accession>A0A2Z6MH04</accession>
<dbReference type="EMBL" id="DF973473">
    <property type="protein sequence ID" value="GAU31956.1"/>
    <property type="molecule type" value="Genomic_DNA"/>
</dbReference>
<organism evidence="2 3">
    <name type="scientific">Trifolium subterraneum</name>
    <name type="common">Subterranean clover</name>
    <dbReference type="NCBI Taxonomy" id="3900"/>
    <lineage>
        <taxon>Eukaryota</taxon>
        <taxon>Viridiplantae</taxon>
        <taxon>Streptophyta</taxon>
        <taxon>Embryophyta</taxon>
        <taxon>Tracheophyta</taxon>
        <taxon>Spermatophyta</taxon>
        <taxon>Magnoliopsida</taxon>
        <taxon>eudicotyledons</taxon>
        <taxon>Gunneridae</taxon>
        <taxon>Pentapetalae</taxon>
        <taxon>rosids</taxon>
        <taxon>fabids</taxon>
        <taxon>Fabales</taxon>
        <taxon>Fabaceae</taxon>
        <taxon>Papilionoideae</taxon>
        <taxon>50 kb inversion clade</taxon>
        <taxon>NPAAA clade</taxon>
        <taxon>Hologalegina</taxon>
        <taxon>IRL clade</taxon>
        <taxon>Trifolieae</taxon>
        <taxon>Trifolium</taxon>
    </lineage>
</organism>
<keyword evidence="3" id="KW-1185">Reference proteome</keyword>
<evidence type="ECO:0000313" key="2">
    <source>
        <dbReference type="EMBL" id="GAU31956.1"/>
    </source>
</evidence>
<name>A0A2Z6MH04_TRISU</name>
<protein>
    <submittedName>
        <fullName evidence="2">Uncharacterized protein</fullName>
    </submittedName>
</protein>
<gene>
    <name evidence="2" type="ORF">TSUD_288900</name>
</gene>